<reference evidence="3" key="1">
    <citation type="journal article" date="2020" name="Stud. Mycol.">
        <title>101 Dothideomycetes genomes: a test case for predicting lifestyles and emergence of pathogens.</title>
        <authorList>
            <person name="Haridas S."/>
            <person name="Albert R."/>
            <person name="Binder M."/>
            <person name="Bloem J."/>
            <person name="Labutti K."/>
            <person name="Salamov A."/>
            <person name="Andreopoulos B."/>
            <person name="Baker S."/>
            <person name="Barry K."/>
            <person name="Bills G."/>
            <person name="Bluhm B."/>
            <person name="Cannon C."/>
            <person name="Castanera R."/>
            <person name="Culley D."/>
            <person name="Daum C."/>
            <person name="Ezra D."/>
            <person name="Gonzalez J."/>
            <person name="Henrissat B."/>
            <person name="Kuo A."/>
            <person name="Liang C."/>
            <person name="Lipzen A."/>
            <person name="Lutzoni F."/>
            <person name="Magnuson J."/>
            <person name="Mondo S."/>
            <person name="Nolan M."/>
            <person name="Ohm R."/>
            <person name="Pangilinan J."/>
            <person name="Park H.-J."/>
            <person name="Ramirez L."/>
            <person name="Alfaro M."/>
            <person name="Sun H."/>
            <person name="Tritt A."/>
            <person name="Yoshinaga Y."/>
            <person name="Zwiers L.-H."/>
            <person name="Turgeon B."/>
            <person name="Goodwin S."/>
            <person name="Spatafora J."/>
            <person name="Crous P."/>
            <person name="Grigoriev I."/>
        </authorList>
    </citation>
    <scope>NUCLEOTIDE SEQUENCE</scope>
    <source>
        <strain evidence="3">CBS 207.26</strain>
    </source>
</reference>
<dbReference type="AlphaFoldDB" id="A0A6A6D8H4"/>
<feature type="region of interest" description="Disordered" evidence="2">
    <location>
        <begin position="1"/>
        <end position="35"/>
    </location>
</feature>
<keyword evidence="4" id="KW-1185">Reference proteome</keyword>
<gene>
    <name evidence="3" type="ORF">K469DRAFT_52912</name>
</gene>
<feature type="coiled-coil region" evidence="1">
    <location>
        <begin position="102"/>
        <end position="161"/>
    </location>
</feature>
<proteinExistence type="predicted"/>
<dbReference type="Proteomes" id="UP000800200">
    <property type="component" value="Unassembled WGS sequence"/>
</dbReference>
<evidence type="ECO:0000256" key="1">
    <source>
        <dbReference type="SAM" id="Coils"/>
    </source>
</evidence>
<evidence type="ECO:0000256" key="2">
    <source>
        <dbReference type="SAM" id="MobiDB-lite"/>
    </source>
</evidence>
<feature type="compositionally biased region" description="Polar residues" evidence="2">
    <location>
        <begin position="1"/>
        <end position="33"/>
    </location>
</feature>
<organism evidence="3 4">
    <name type="scientific">Zopfia rhizophila CBS 207.26</name>
    <dbReference type="NCBI Taxonomy" id="1314779"/>
    <lineage>
        <taxon>Eukaryota</taxon>
        <taxon>Fungi</taxon>
        <taxon>Dikarya</taxon>
        <taxon>Ascomycota</taxon>
        <taxon>Pezizomycotina</taxon>
        <taxon>Dothideomycetes</taxon>
        <taxon>Dothideomycetes incertae sedis</taxon>
        <taxon>Zopfiaceae</taxon>
        <taxon>Zopfia</taxon>
    </lineage>
</organism>
<evidence type="ECO:0000313" key="3">
    <source>
        <dbReference type="EMBL" id="KAF2175814.1"/>
    </source>
</evidence>
<dbReference type="EMBL" id="ML994724">
    <property type="protein sequence ID" value="KAF2175814.1"/>
    <property type="molecule type" value="Genomic_DNA"/>
</dbReference>
<keyword evidence="1" id="KW-0175">Coiled coil</keyword>
<sequence length="164" mass="18581">MNSLDGWTSGGTSSKCGSIRRYSTNTRGPSTGTNRRRELIGSWSCSWTGRRSWTNRGNTTSTSIRNAALWRRSLAKERIRKAKQNGSVGVSEAVLLKRAADMVRYREKISQAQKEVEMAQKRLEVLRVEELLSTAERNILTKQAEQDLESAQKRLEAEKSDEME</sequence>
<name>A0A6A6D8H4_9PEZI</name>
<evidence type="ECO:0000313" key="4">
    <source>
        <dbReference type="Proteomes" id="UP000800200"/>
    </source>
</evidence>
<protein>
    <submittedName>
        <fullName evidence="3">Uncharacterized protein</fullName>
    </submittedName>
</protein>
<accession>A0A6A6D8H4</accession>